<feature type="compositionally biased region" description="Basic and acidic residues" evidence="1">
    <location>
        <begin position="64"/>
        <end position="74"/>
    </location>
</feature>
<evidence type="ECO:0000313" key="2">
    <source>
        <dbReference type="EMBL" id="KKK63868.1"/>
    </source>
</evidence>
<accession>A0A0F8X4W6</accession>
<reference evidence="2" key="1">
    <citation type="journal article" date="2015" name="Nature">
        <title>Complex archaea that bridge the gap between prokaryotes and eukaryotes.</title>
        <authorList>
            <person name="Spang A."/>
            <person name="Saw J.H."/>
            <person name="Jorgensen S.L."/>
            <person name="Zaremba-Niedzwiedzka K."/>
            <person name="Martijn J."/>
            <person name="Lind A.E."/>
            <person name="van Eijk R."/>
            <person name="Schleper C."/>
            <person name="Guy L."/>
            <person name="Ettema T.J."/>
        </authorList>
    </citation>
    <scope>NUCLEOTIDE SEQUENCE</scope>
</reference>
<sequence>IGLWCIADKEGRLHDRPKRIKAQVLPFDGTDANKLLERLQDGGFINRYEVDGEQYIQVVNFDKHQRPHHKEEASKIPPCSNHAQPNVEASTTHA</sequence>
<feature type="non-terminal residue" evidence="2">
    <location>
        <position position="1"/>
    </location>
</feature>
<organism evidence="2">
    <name type="scientific">marine sediment metagenome</name>
    <dbReference type="NCBI Taxonomy" id="412755"/>
    <lineage>
        <taxon>unclassified sequences</taxon>
        <taxon>metagenomes</taxon>
        <taxon>ecological metagenomes</taxon>
    </lineage>
</organism>
<dbReference type="EMBL" id="LAZR01061292">
    <property type="protein sequence ID" value="KKK63868.1"/>
    <property type="molecule type" value="Genomic_DNA"/>
</dbReference>
<gene>
    <name evidence="2" type="ORF">LCGC14_2989940</name>
</gene>
<feature type="compositionally biased region" description="Polar residues" evidence="1">
    <location>
        <begin position="81"/>
        <end position="94"/>
    </location>
</feature>
<name>A0A0F8X4W6_9ZZZZ</name>
<dbReference type="AlphaFoldDB" id="A0A0F8X4W6"/>
<comment type="caution">
    <text evidence="2">The sequence shown here is derived from an EMBL/GenBank/DDBJ whole genome shotgun (WGS) entry which is preliminary data.</text>
</comment>
<evidence type="ECO:0000256" key="1">
    <source>
        <dbReference type="SAM" id="MobiDB-lite"/>
    </source>
</evidence>
<proteinExistence type="predicted"/>
<feature type="region of interest" description="Disordered" evidence="1">
    <location>
        <begin position="64"/>
        <end position="94"/>
    </location>
</feature>
<protein>
    <submittedName>
        <fullName evidence="2">Uncharacterized protein</fullName>
    </submittedName>
</protein>